<reference evidence="5 6" key="1">
    <citation type="submission" date="2020-07" db="EMBL/GenBank/DDBJ databases">
        <title>Genomic Encyclopedia of Type Strains, Phase IV (KMG-V): Genome sequencing to study the core and pangenomes of soil and plant-associated prokaryotes.</title>
        <authorList>
            <person name="Whitman W."/>
        </authorList>
    </citation>
    <scope>NUCLEOTIDE SEQUENCE [LARGE SCALE GENOMIC DNA]</scope>
    <source>
        <strain evidence="5 6">SAS40</strain>
    </source>
</reference>
<dbReference type="RefSeq" id="WP_179584534.1">
    <property type="nucleotide sequence ID" value="NZ_JACBYR010000001.1"/>
</dbReference>
<evidence type="ECO:0000313" key="5">
    <source>
        <dbReference type="EMBL" id="NYE82041.1"/>
    </source>
</evidence>
<dbReference type="SUPFAM" id="SSF53822">
    <property type="entry name" value="Periplasmic binding protein-like I"/>
    <property type="match status" value="1"/>
</dbReference>
<evidence type="ECO:0000259" key="4">
    <source>
        <dbReference type="Pfam" id="PF13458"/>
    </source>
</evidence>
<dbReference type="Proteomes" id="UP000542125">
    <property type="component" value="Unassembled WGS sequence"/>
</dbReference>
<keyword evidence="6" id="KW-1185">Reference proteome</keyword>
<dbReference type="Gene3D" id="3.40.50.2300">
    <property type="match status" value="2"/>
</dbReference>
<dbReference type="InterPro" id="IPR028081">
    <property type="entry name" value="Leu-bd"/>
</dbReference>
<evidence type="ECO:0000313" key="6">
    <source>
        <dbReference type="Proteomes" id="UP000542125"/>
    </source>
</evidence>
<dbReference type="PANTHER" id="PTHR30483:SF6">
    <property type="entry name" value="PERIPLASMIC BINDING PROTEIN OF ABC TRANSPORTER FOR NATURAL AMINO ACIDS"/>
    <property type="match status" value="1"/>
</dbReference>
<feature type="domain" description="Leucine-binding protein" evidence="4">
    <location>
        <begin position="27"/>
        <end position="365"/>
    </location>
</feature>
<dbReference type="CDD" id="cd06359">
    <property type="entry name" value="PBP1_Nba-like"/>
    <property type="match status" value="1"/>
</dbReference>
<dbReference type="EMBL" id="JACBYR010000001">
    <property type="protein sequence ID" value="NYE82041.1"/>
    <property type="molecule type" value="Genomic_DNA"/>
</dbReference>
<comment type="similarity">
    <text evidence="1">Belongs to the leucine-binding protein family.</text>
</comment>
<dbReference type="PANTHER" id="PTHR30483">
    <property type="entry name" value="LEUCINE-SPECIFIC-BINDING PROTEIN"/>
    <property type="match status" value="1"/>
</dbReference>
<dbReference type="InterPro" id="IPR051010">
    <property type="entry name" value="BCAA_transport"/>
</dbReference>
<proteinExistence type="inferred from homology"/>
<organism evidence="5 6">
    <name type="scientific">Pigmentiphaga litoralis</name>
    <dbReference type="NCBI Taxonomy" id="516702"/>
    <lineage>
        <taxon>Bacteria</taxon>
        <taxon>Pseudomonadati</taxon>
        <taxon>Pseudomonadota</taxon>
        <taxon>Betaproteobacteria</taxon>
        <taxon>Burkholderiales</taxon>
        <taxon>Alcaligenaceae</taxon>
        <taxon>Pigmentiphaga</taxon>
    </lineage>
</organism>
<sequence>MNSHRRVKTVCALLGALAAGGAAHADVRIGFSGPLSGPQAVVGQDQADGFALALEQLGGKLGGQATTVIKEDDQLKPEIGVQIVRKFLERDRVDAIVGLGYSNVLMATLRRLSESGVPAIATSAGPSPMAGSQCAANVFSVSFQNDGFGEAIGKLMQEKGYKNVYLMAPNYQAGKDMLAGFKRFYKGTVAEEVYTQVNQADYSAEITQLQSSKADALFMFYTGGMGVNFTKQLSQSGMVGKLPVYSTFTVDGANLPALRESAVGVVSGNMWDATLENAENARFVKTFIAKYQRVPSAYAATGYDAANLLDVAVRKVNGKVTDKPAFVAAVKAAGNEFKSVRGPFKFNTNNLPIQDYYAFEMVKDDGQIRGKLIATPLKDHKDAYYSACALK</sequence>
<comment type="caution">
    <text evidence="5">The sequence shown here is derived from an EMBL/GenBank/DDBJ whole genome shotgun (WGS) entry which is preliminary data.</text>
</comment>
<keyword evidence="2 3" id="KW-0732">Signal</keyword>
<dbReference type="AlphaFoldDB" id="A0A7Y9ISB1"/>
<name>A0A7Y9ISB1_9BURK</name>
<evidence type="ECO:0000256" key="3">
    <source>
        <dbReference type="SAM" id="SignalP"/>
    </source>
</evidence>
<feature type="signal peptide" evidence="3">
    <location>
        <begin position="1"/>
        <end position="25"/>
    </location>
</feature>
<gene>
    <name evidence="5" type="ORF">FHW18_001312</name>
</gene>
<feature type="chain" id="PRO_5031241962" evidence="3">
    <location>
        <begin position="26"/>
        <end position="391"/>
    </location>
</feature>
<dbReference type="InterPro" id="IPR028082">
    <property type="entry name" value="Peripla_BP_I"/>
</dbReference>
<evidence type="ECO:0000256" key="2">
    <source>
        <dbReference type="ARBA" id="ARBA00022729"/>
    </source>
</evidence>
<dbReference type="Pfam" id="PF13458">
    <property type="entry name" value="Peripla_BP_6"/>
    <property type="match status" value="1"/>
</dbReference>
<evidence type="ECO:0000256" key="1">
    <source>
        <dbReference type="ARBA" id="ARBA00010062"/>
    </source>
</evidence>
<protein>
    <submittedName>
        <fullName evidence="5">Branched-chain amino acid transport system substrate-binding protein</fullName>
    </submittedName>
</protein>
<accession>A0A7Y9ISB1</accession>